<reference evidence="3 4" key="1">
    <citation type="submission" date="2019-08" db="EMBL/GenBank/DDBJ databases">
        <authorList>
            <person name="Peeters C."/>
        </authorList>
    </citation>
    <scope>NUCLEOTIDE SEQUENCE [LARGE SCALE GENOMIC DNA]</scope>
    <source>
        <strain evidence="3 4">LMG 31108</strain>
    </source>
</reference>
<dbReference type="EMBL" id="CABPSB010000018">
    <property type="protein sequence ID" value="VVE40405.1"/>
    <property type="molecule type" value="Genomic_DNA"/>
</dbReference>
<feature type="transmembrane region" description="Helical" evidence="1">
    <location>
        <begin position="117"/>
        <end position="136"/>
    </location>
</feature>
<sequence>MRNRDIPALTGLRFFAAFAIVVEHLWPNLMKVTPGVPYPDSFHQLAYLGMSLFFVLSGFIIHYNYSTLVSSARGLYDFAVARFSRLYPLFLALIVYDVICGNFILNSTSVERRPYIVALPYMLAGIQSWVYGFFGNHPITFPFHFTHVSWSISTEFFLYLTYPALCAVVLLPRSPKRAIHVAICVCAVSTLILWWVRENGPLIDRLGAVLGVIENPNADPKTQFSEWFGYIAPYPRVLEFFTGCAVAQAYMFLDRHPVSERERCVARILVIGAMAYIAMFVLEFQIDADWLTELVSAMGLLPAISIVMFCCARYDVKLLSWAPVVALGEASYSMYLLHMVIIEKSAPTVFVDPTLANILILSSRTVVILVAIALISLGMHRYFEQPMRRFLRRVLSRRSTTAPVAAQYRRPL</sequence>
<dbReference type="AlphaFoldDB" id="A0A5E4XWH9"/>
<dbReference type="PANTHER" id="PTHR23028">
    <property type="entry name" value="ACETYLTRANSFERASE"/>
    <property type="match status" value="1"/>
</dbReference>
<dbReference type="PANTHER" id="PTHR23028:SF53">
    <property type="entry name" value="ACYL_TRANSF_3 DOMAIN-CONTAINING PROTEIN"/>
    <property type="match status" value="1"/>
</dbReference>
<feature type="transmembrane region" description="Helical" evidence="1">
    <location>
        <begin position="85"/>
        <end position="105"/>
    </location>
</feature>
<dbReference type="Proteomes" id="UP000406256">
    <property type="component" value="Unassembled WGS sequence"/>
</dbReference>
<feature type="transmembrane region" description="Helical" evidence="1">
    <location>
        <begin position="148"/>
        <end position="171"/>
    </location>
</feature>
<gene>
    <name evidence="3" type="ORF">PAN31108_04120</name>
</gene>
<dbReference type="Pfam" id="PF01757">
    <property type="entry name" value="Acyl_transf_3"/>
    <property type="match status" value="1"/>
</dbReference>
<feature type="transmembrane region" description="Helical" evidence="1">
    <location>
        <begin position="45"/>
        <end position="65"/>
    </location>
</feature>
<evidence type="ECO:0000256" key="1">
    <source>
        <dbReference type="SAM" id="Phobius"/>
    </source>
</evidence>
<name>A0A5E4XWH9_9BURK</name>
<dbReference type="InterPro" id="IPR002656">
    <property type="entry name" value="Acyl_transf_3_dom"/>
</dbReference>
<keyword evidence="4" id="KW-1185">Reference proteome</keyword>
<keyword evidence="1" id="KW-0472">Membrane</keyword>
<feature type="transmembrane region" description="Helical" evidence="1">
    <location>
        <begin position="178"/>
        <end position="196"/>
    </location>
</feature>
<dbReference type="GO" id="GO:0016020">
    <property type="term" value="C:membrane"/>
    <property type="evidence" value="ECO:0007669"/>
    <property type="project" value="TreeGrafter"/>
</dbReference>
<feature type="transmembrane region" description="Helical" evidence="1">
    <location>
        <begin position="294"/>
        <end position="311"/>
    </location>
</feature>
<accession>A0A5E4XWH9</accession>
<feature type="transmembrane region" description="Helical" evidence="1">
    <location>
        <begin position="6"/>
        <end position="25"/>
    </location>
</feature>
<dbReference type="InterPro" id="IPR050879">
    <property type="entry name" value="Acyltransferase_3"/>
</dbReference>
<feature type="transmembrane region" description="Helical" evidence="1">
    <location>
        <begin position="265"/>
        <end position="282"/>
    </location>
</feature>
<dbReference type="GO" id="GO:0016747">
    <property type="term" value="F:acyltransferase activity, transferring groups other than amino-acyl groups"/>
    <property type="evidence" value="ECO:0007669"/>
    <property type="project" value="InterPro"/>
</dbReference>
<proteinExistence type="predicted"/>
<feature type="domain" description="Acyltransferase 3" evidence="2">
    <location>
        <begin position="7"/>
        <end position="372"/>
    </location>
</feature>
<evidence type="ECO:0000259" key="2">
    <source>
        <dbReference type="Pfam" id="PF01757"/>
    </source>
</evidence>
<keyword evidence="1" id="KW-1133">Transmembrane helix</keyword>
<evidence type="ECO:0000313" key="3">
    <source>
        <dbReference type="EMBL" id="VVE40405.1"/>
    </source>
</evidence>
<keyword evidence="3" id="KW-0012">Acyltransferase</keyword>
<feature type="transmembrane region" description="Helical" evidence="1">
    <location>
        <begin position="318"/>
        <end position="338"/>
    </location>
</feature>
<keyword evidence="3" id="KW-0808">Transferase</keyword>
<keyword evidence="1" id="KW-0812">Transmembrane</keyword>
<evidence type="ECO:0000313" key="4">
    <source>
        <dbReference type="Proteomes" id="UP000406256"/>
    </source>
</evidence>
<dbReference type="GO" id="GO:0009103">
    <property type="term" value="P:lipopolysaccharide biosynthetic process"/>
    <property type="evidence" value="ECO:0007669"/>
    <property type="project" value="TreeGrafter"/>
</dbReference>
<feature type="transmembrane region" description="Helical" evidence="1">
    <location>
        <begin position="358"/>
        <end position="383"/>
    </location>
</feature>
<protein>
    <submittedName>
        <fullName evidence="3">Acyltransferase</fullName>
    </submittedName>
</protein>
<organism evidence="3 4">
    <name type="scientific">Pandoraea anhela</name>
    <dbReference type="NCBI Taxonomy" id="2508295"/>
    <lineage>
        <taxon>Bacteria</taxon>
        <taxon>Pseudomonadati</taxon>
        <taxon>Pseudomonadota</taxon>
        <taxon>Betaproteobacteria</taxon>
        <taxon>Burkholderiales</taxon>
        <taxon>Burkholderiaceae</taxon>
        <taxon>Pandoraea</taxon>
    </lineage>
</organism>